<keyword evidence="2" id="KW-1185">Reference proteome</keyword>
<evidence type="ECO:0008006" key="3">
    <source>
        <dbReference type="Google" id="ProtNLM"/>
    </source>
</evidence>
<dbReference type="Proteomes" id="UP000218334">
    <property type="component" value="Unassembled WGS sequence"/>
</dbReference>
<proteinExistence type="predicted"/>
<dbReference type="EMBL" id="KZ293423">
    <property type="protein sequence ID" value="PBK71709.1"/>
    <property type="molecule type" value="Genomic_DNA"/>
</dbReference>
<evidence type="ECO:0000313" key="1">
    <source>
        <dbReference type="EMBL" id="PBK71709.1"/>
    </source>
</evidence>
<reference evidence="2" key="1">
    <citation type="journal article" date="2017" name="Nat. Ecol. Evol.">
        <title>Genome expansion and lineage-specific genetic innovations in the forest pathogenic fungi Armillaria.</title>
        <authorList>
            <person name="Sipos G."/>
            <person name="Prasanna A.N."/>
            <person name="Walter M.C."/>
            <person name="O'Connor E."/>
            <person name="Balint B."/>
            <person name="Krizsan K."/>
            <person name="Kiss B."/>
            <person name="Hess J."/>
            <person name="Varga T."/>
            <person name="Slot J."/>
            <person name="Riley R."/>
            <person name="Boka B."/>
            <person name="Rigling D."/>
            <person name="Barry K."/>
            <person name="Lee J."/>
            <person name="Mihaltcheva S."/>
            <person name="LaButti K."/>
            <person name="Lipzen A."/>
            <person name="Waldron R."/>
            <person name="Moloney N.M."/>
            <person name="Sperisen C."/>
            <person name="Kredics L."/>
            <person name="Vagvoelgyi C."/>
            <person name="Patrignani A."/>
            <person name="Fitzpatrick D."/>
            <person name="Nagy I."/>
            <person name="Doyle S."/>
            <person name="Anderson J.B."/>
            <person name="Grigoriev I.V."/>
            <person name="Gueldener U."/>
            <person name="Muensterkoetter M."/>
            <person name="Nagy L.G."/>
        </authorList>
    </citation>
    <scope>NUCLEOTIDE SEQUENCE [LARGE SCALE GENOMIC DNA]</scope>
    <source>
        <strain evidence="2">28-4</strain>
    </source>
</reference>
<gene>
    <name evidence="1" type="ORF">ARMSODRAFT_954537</name>
</gene>
<organism evidence="1 2">
    <name type="scientific">Armillaria solidipes</name>
    <dbReference type="NCBI Taxonomy" id="1076256"/>
    <lineage>
        <taxon>Eukaryota</taxon>
        <taxon>Fungi</taxon>
        <taxon>Dikarya</taxon>
        <taxon>Basidiomycota</taxon>
        <taxon>Agaricomycotina</taxon>
        <taxon>Agaricomycetes</taxon>
        <taxon>Agaricomycetidae</taxon>
        <taxon>Agaricales</taxon>
        <taxon>Marasmiineae</taxon>
        <taxon>Physalacriaceae</taxon>
        <taxon>Armillaria</taxon>
    </lineage>
</organism>
<dbReference type="AlphaFoldDB" id="A0A2H3BLH0"/>
<name>A0A2H3BLH0_9AGAR</name>
<accession>A0A2H3BLH0</accession>
<dbReference type="STRING" id="1076256.A0A2H3BLH0"/>
<evidence type="ECO:0000313" key="2">
    <source>
        <dbReference type="Proteomes" id="UP000218334"/>
    </source>
</evidence>
<protein>
    <recommendedName>
        <fullName evidence="3">Wax synthase domain-containing protein</fullName>
    </recommendedName>
</protein>
<sequence length="143" mass="16684">MERVPVNQPKRYWMDARATHNLPPSPYTTSTPRWRFIVDRIAQSVLLLMVWSAAAAYNEYRPVLFFNALEETRFLGECALVWSWAVPTIASLTMIHALLSAAMVAFGIWDVETWRPFYGSWSDAYTVRRFWRCVRRKLGSNCC</sequence>